<gene>
    <name evidence="2" type="ORF">IAG42_15565</name>
</gene>
<evidence type="ECO:0000256" key="1">
    <source>
        <dbReference type="SAM" id="MobiDB-lite"/>
    </source>
</evidence>
<dbReference type="AlphaFoldDB" id="A0A7H1B834"/>
<evidence type="ECO:0000313" key="2">
    <source>
        <dbReference type="EMBL" id="QNS04889.1"/>
    </source>
</evidence>
<name>A0A7H1B834_9ACTN</name>
<dbReference type="EMBL" id="CP061281">
    <property type="protein sequence ID" value="QNS04889.1"/>
    <property type="molecule type" value="Genomic_DNA"/>
</dbReference>
<reference evidence="2 3" key="1">
    <citation type="submission" date="2020-09" db="EMBL/GenBank/DDBJ databases">
        <title>A novel species.</title>
        <authorList>
            <person name="Gao J."/>
        </authorList>
    </citation>
    <scope>NUCLEOTIDE SEQUENCE [LARGE SCALE GENOMIC DNA]</scope>
    <source>
        <strain evidence="2 3">CRXT-Y-14</strain>
    </source>
</reference>
<feature type="region of interest" description="Disordered" evidence="1">
    <location>
        <begin position="31"/>
        <end position="62"/>
    </location>
</feature>
<evidence type="ECO:0000313" key="3">
    <source>
        <dbReference type="Proteomes" id="UP000516428"/>
    </source>
</evidence>
<proteinExistence type="predicted"/>
<organism evidence="2 3">
    <name type="scientific">Streptomyces xanthii</name>
    <dbReference type="NCBI Taxonomy" id="2768069"/>
    <lineage>
        <taxon>Bacteria</taxon>
        <taxon>Bacillati</taxon>
        <taxon>Actinomycetota</taxon>
        <taxon>Actinomycetes</taxon>
        <taxon>Kitasatosporales</taxon>
        <taxon>Streptomycetaceae</taxon>
        <taxon>Streptomyces</taxon>
    </lineage>
</organism>
<protein>
    <submittedName>
        <fullName evidence="2">Uncharacterized protein</fullName>
    </submittedName>
</protein>
<keyword evidence="3" id="KW-1185">Reference proteome</keyword>
<dbReference type="RefSeq" id="WP_188337593.1">
    <property type="nucleotide sequence ID" value="NZ_CP061281.1"/>
</dbReference>
<sequence length="62" mass="6932">MEQQTVEQQHKSEPSETPIYETVVRLWSSRGKTLPRQAAPVRPSRGWVRVEPSAGGPAARGY</sequence>
<accession>A0A7H1B834</accession>
<dbReference type="Proteomes" id="UP000516428">
    <property type="component" value="Chromosome"/>
</dbReference>
<dbReference type="KEGG" id="sxn:IAG42_15565"/>